<evidence type="ECO:0000313" key="2">
    <source>
        <dbReference type="Proteomes" id="UP001195483"/>
    </source>
</evidence>
<reference evidence="1" key="2">
    <citation type="journal article" date="2021" name="Genome Biol. Evol.">
        <title>Developing a high-quality reference genome for a parasitic bivalve with doubly uniparental inheritance (Bivalvia: Unionida).</title>
        <authorList>
            <person name="Smith C.H."/>
        </authorList>
    </citation>
    <scope>NUCLEOTIDE SEQUENCE</scope>
    <source>
        <strain evidence="1">CHS0354</strain>
        <tissue evidence="1">Mantle</tissue>
    </source>
</reference>
<reference evidence="1" key="3">
    <citation type="submission" date="2023-05" db="EMBL/GenBank/DDBJ databases">
        <authorList>
            <person name="Smith C.H."/>
        </authorList>
    </citation>
    <scope>NUCLEOTIDE SEQUENCE</scope>
    <source>
        <strain evidence="1">CHS0354</strain>
        <tissue evidence="1">Mantle</tissue>
    </source>
</reference>
<name>A0AAE0SXL5_9BIVA</name>
<comment type="caution">
    <text evidence="1">The sequence shown here is derived from an EMBL/GenBank/DDBJ whole genome shotgun (WGS) entry which is preliminary data.</text>
</comment>
<accession>A0AAE0SXL5</accession>
<dbReference type="Proteomes" id="UP001195483">
    <property type="component" value="Unassembled WGS sequence"/>
</dbReference>
<sequence length="160" mass="17849">MDDLTVTTDTHFHVIRMLRALDETSLARMMFTKGFPGNSKNGCTRTDTANTSRTVDAIRDINGKCGKRRDKQPPRNCISQDLCSTTGLEYSSYYYHQYRVANASVLIILKHWYYKKIAATGGIAVRTGRNGSGAVKSVGRRLQQCVQVSQEDKAWGAGHN</sequence>
<keyword evidence="2" id="KW-1185">Reference proteome</keyword>
<protein>
    <submittedName>
        <fullName evidence="1">Uncharacterized protein</fullName>
    </submittedName>
</protein>
<proteinExistence type="predicted"/>
<gene>
    <name evidence="1" type="ORF">CHS0354_012743</name>
</gene>
<evidence type="ECO:0000313" key="1">
    <source>
        <dbReference type="EMBL" id="KAK3600052.1"/>
    </source>
</evidence>
<organism evidence="1 2">
    <name type="scientific">Potamilus streckersoni</name>
    <dbReference type="NCBI Taxonomy" id="2493646"/>
    <lineage>
        <taxon>Eukaryota</taxon>
        <taxon>Metazoa</taxon>
        <taxon>Spiralia</taxon>
        <taxon>Lophotrochozoa</taxon>
        <taxon>Mollusca</taxon>
        <taxon>Bivalvia</taxon>
        <taxon>Autobranchia</taxon>
        <taxon>Heteroconchia</taxon>
        <taxon>Palaeoheterodonta</taxon>
        <taxon>Unionida</taxon>
        <taxon>Unionoidea</taxon>
        <taxon>Unionidae</taxon>
        <taxon>Ambleminae</taxon>
        <taxon>Lampsilini</taxon>
        <taxon>Potamilus</taxon>
    </lineage>
</organism>
<dbReference type="EMBL" id="JAEAOA010000768">
    <property type="protein sequence ID" value="KAK3600052.1"/>
    <property type="molecule type" value="Genomic_DNA"/>
</dbReference>
<dbReference type="AlphaFoldDB" id="A0AAE0SXL5"/>
<reference evidence="1" key="1">
    <citation type="journal article" date="2021" name="Genome Biol. Evol.">
        <title>A High-Quality Reference Genome for a Parasitic Bivalve with Doubly Uniparental Inheritance (Bivalvia: Unionida).</title>
        <authorList>
            <person name="Smith C.H."/>
        </authorList>
    </citation>
    <scope>NUCLEOTIDE SEQUENCE</scope>
    <source>
        <strain evidence="1">CHS0354</strain>
    </source>
</reference>